<reference evidence="1" key="1">
    <citation type="submission" date="2020-10" db="EMBL/GenBank/DDBJ databases">
        <authorList>
            <person name="Gilroy R."/>
        </authorList>
    </citation>
    <scope>NUCLEOTIDE SEQUENCE</scope>
    <source>
        <strain evidence="1">ChiHjej12B11-7776</strain>
    </source>
</reference>
<dbReference type="EMBL" id="DVOC01000054">
    <property type="protein sequence ID" value="HIU90959.1"/>
    <property type="molecule type" value="Genomic_DNA"/>
</dbReference>
<accession>A0A9D1MWV3</accession>
<dbReference type="AlphaFoldDB" id="A0A9D1MWV3"/>
<evidence type="ECO:0000313" key="1">
    <source>
        <dbReference type="EMBL" id="HIU90959.1"/>
    </source>
</evidence>
<comment type="caution">
    <text evidence="1">The sequence shown here is derived from an EMBL/GenBank/DDBJ whole genome shotgun (WGS) entry which is preliminary data.</text>
</comment>
<reference evidence="1" key="2">
    <citation type="journal article" date="2021" name="PeerJ">
        <title>Extensive microbial diversity within the chicken gut microbiome revealed by metagenomics and culture.</title>
        <authorList>
            <person name="Gilroy R."/>
            <person name="Ravi A."/>
            <person name="Getino M."/>
            <person name="Pursley I."/>
            <person name="Horton D.L."/>
            <person name="Alikhan N.F."/>
            <person name="Baker D."/>
            <person name="Gharbi K."/>
            <person name="Hall N."/>
            <person name="Watson M."/>
            <person name="Adriaenssens E.M."/>
            <person name="Foster-Nyarko E."/>
            <person name="Jarju S."/>
            <person name="Secka A."/>
            <person name="Antonio M."/>
            <person name="Oren A."/>
            <person name="Chaudhuri R.R."/>
            <person name="La Ragione R."/>
            <person name="Hildebrand F."/>
            <person name="Pallen M.J."/>
        </authorList>
    </citation>
    <scope>NUCLEOTIDE SEQUENCE</scope>
    <source>
        <strain evidence="1">ChiHjej12B11-7776</strain>
    </source>
</reference>
<name>A0A9D1MWV3_9BACT</name>
<organism evidence="1 2">
    <name type="scientific">Candidatus Fimimonas merdipullorum</name>
    <dbReference type="NCBI Taxonomy" id="2840822"/>
    <lineage>
        <taxon>Bacteria</taxon>
        <taxon>Pseudomonadati</taxon>
        <taxon>Myxococcota</taxon>
        <taxon>Myxococcia</taxon>
        <taxon>Myxococcales</taxon>
        <taxon>Cystobacterineae</taxon>
        <taxon>Myxococcaceae</taxon>
        <taxon>Myxococcaceae incertae sedis</taxon>
        <taxon>Candidatus Fimimonas</taxon>
    </lineage>
</organism>
<protein>
    <submittedName>
        <fullName evidence="1">Uncharacterized protein</fullName>
    </submittedName>
</protein>
<sequence length="64" mass="7126">MCYEWQYSPSVQQGYEGVKIKPSGAGRHKNALMCQAAAQWQAWHKNRLATAVVACRKKSGTEVS</sequence>
<dbReference type="Proteomes" id="UP000886852">
    <property type="component" value="Unassembled WGS sequence"/>
</dbReference>
<gene>
    <name evidence="1" type="ORF">IAC72_02975</name>
</gene>
<evidence type="ECO:0000313" key="2">
    <source>
        <dbReference type="Proteomes" id="UP000886852"/>
    </source>
</evidence>
<proteinExistence type="predicted"/>